<sequence length="81" mass="9177">MIGYSAPLEALMAPLSQVCQAPLYLTSSSVDEPRYVLNLLYQARGINFLLTFHILPLRRNNMHCERHGLTCNDKNGQLWGT</sequence>
<keyword evidence="2" id="KW-1185">Reference proteome</keyword>
<dbReference type="EMBL" id="LUGG01000004">
    <property type="protein sequence ID" value="OBZ75249.1"/>
    <property type="molecule type" value="Genomic_DNA"/>
</dbReference>
<protein>
    <submittedName>
        <fullName evidence="1">Uncharacterized protein</fullName>
    </submittedName>
</protein>
<dbReference type="AlphaFoldDB" id="A0A1C7MFN3"/>
<evidence type="ECO:0000313" key="1">
    <source>
        <dbReference type="EMBL" id="OBZ75249.1"/>
    </source>
</evidence>
<reference evidence="1 2" key="1">
    <citation type="submission" date="2016-03" db="EMBL/GenBank/DDBJ databases">
        <title>Whole genome sequencing of Grifola frondosa 9006-11.</title>
        <authorList>
            <person name="Min B."/>
            <person name="Park H."/>
            <person name="Kim J.-G."/>
            <person name="Cho H."/>
            <person name="Oh Y.-L."/>
            <person name="Kong W.-S."/>
            <person name="Choi I.-G."/>
        </authorList>
    </citation>
    <scope>NUCLEOTIDE SEQUENCE [LARGE SCALE GENOMIC DNA]</scope>
    <source>
        <strain evidence="1 2">9006-11</strain>
    </source>
</reference>
<evidence type="ECO:0000313" key="2">
    <source>
        <dbReference type="Proteomes" id="UP000092993"/>
    </source>
</evidence>
<gene>
    <name evidence="1" type="ORF">A0H81_04644</name>
</gene>
<dbReference type="Proteomes" id="UP000092993">
    <property type="component" value="Unassembled WGS sequence"/>
</dbReference>
<accession>A0A1C7MFN3</accession>
<organism evidence="1 2">
    <name type="scientific">Grifola frondosa</name>
    <name type="common">Maitake</name>
    <name type="synonym">Polyporus frondosus</name>
    <dbReference type="NCBI Taxonomy" id="5627"/>
    <lineage>
        <taxon>Eukaryota</taxon>
        <taxon>Fungi</taxon>
        <taxon>Dikarya</taxon>
        <taxon>Basidiomycota</taxon>
        <taxon>Agaricomycotina</taxon>
        <taxon>Agaricomycetes</taxon>
        <taxon>Polyporales</taxon>
        <taxon>Grifolaceae</taxon>
        <taxon>Grifola</taxon>
    </lineage>
</organism>
<comment type="caution">
    <text evidence="1">The sequence shown here is derived from an EMBL/GenBank/DDBJ whole genome shotgun (WGS) entry which is preliminary data.</text>
</comment>
<proteinExistence type="predicted"/>
<name>A0A1C7MFN3_GRIFR</name>